<dbReference type="AlphaFoldDB" id="A0A5N0DZC3"/>
<dbReference type="InterPro" id="IPR002931">
    <property type="entry name" value="Transglutaminase-like"/>
</dbReference>
<sequence>MDDDLSYYTLQSRMTEPGRMSHLVADLPDDLAALRRVVSGLVVHYRAENPVENGVPVERLREIDTRYVEAMLSRLEELADGPLTTPRPLTERLVGCCRDVTLLFVSLLRAKGIPARARVGFATYFVSDYGIDHEIAEVWDEPEQRWRRVDAELADNYTGPDGISIDPLDLTTNQFVLAGSAWQQCRAGTADPVMFVVDPGLDIPETKGWPQIAYDLVHDLATLNRTEMILWDTWGWGQNRPFTDAELALLDHTAAVTHGAGNGAEARKLYESEPTLRVPETVVSGDPLGGPDRTIAWR</sequence>
<proteinExistence type="predicted"/>
<dbReference type="Pfam" id="PF01841">
    <property type="entry name" value="Transglut_core"/>
    <property type="match status" value="1"/>
</dbReference>
<evidence type="ECO:0000313" key="3">
    <source>
        <dbReference type="Proteomes" id="UP000323876"/>
    </source>
</evidence>
<comment type="caution">
    <text evidence="2">The sequence shown here is derived from an EMBL/GenBank/DDBJ whole genome shotgun (WGS) entry which is preliminary data.</text>
</comment>
<evidence type="ECO:0000313" key="2">
    <source>
        <dbReference type="EMBL" id="KAA8882073.1"/>
    </source>
</evidence>
<dbReference type="RefSeq" id="WP_150407214.1">
    <property type="nucleotide sequence ID" value="NZ_VXLC01000029.1"/>
</dbReference>
<dbReference type="InterPro" id="IPR038765">
    <property type="entry name" value="Papain-like_cys_pep_sf"/>
</dbReference>
<keyword evidence="3" id="KW-1185">Reference proteome</keyword>
<gene>
    <name evidence="2" type="ORF">F3087_39140</name>
</gene>
<dbReference type="Gene3D" id="3.10.620.30">
    <property type="match status" value="1"/>
</dbReference>
<name>A0A5N0DZC3_9NOCA</name>
<organism evidence="2 3">
    <name type="scientific">Nocardia colli</name>
    <dbReference type="NCBI Taxonomy" id="2545717"/>
    <lineage>
        <taxon>Bacteria</taxon>
        <taxon>Bacillati</taxon>
        <taxon>Actinomycetota</taxon>
        <taxon>Actinomycetes</taxon>
        <taxon>Mycobacteriales</taxon>
        <taxon>Nocardiaceae</taxon>
        <taxon>Nocardia</taxon>
    </lineage>
</organism>
<dbReference type="SMART" id="SM00460">
    <property type="entry name" value="TGc"/>
    <property type="match status" value="1"/>
</dbReference>
<dbReference type="OrthoDB" id="148799at2"/>
<feature type="domain" description="Transglutaminase-like" evidence="1">
    <location>
        <begin position="89"/>
        <end position="153"/>
    </location>
</feature>
<dbReference type="Proteomes" id="UP000323876">
    <property type="component" value="Unassembled WGS sequence"/>
</dbReference>
<accession>A0A5N0DZC3</accession>
<dbReference type="SUPFAM" id="SSF54001">
    <property type="entry name" value="Cysteine proteinases"/>
    <property type="match status" value="1"/>
</dbReference>
<evidence type="ECO:0000259" key="1">
    <source>
        <dbReference type="SMART" id="SM00460"/>
    </source>
</evidence>
<dbReference type="EMBL" id="VXLC01000029">
    <property type="protein sequence ID" value="KAA8882073.1"/>
    <property type="molecule type" value="Genomic_DNA"/>
</dbReference>
<protein>
    <submittedName>
        <fullName evidence="2">Transglutaminase domain-containing protein</fullName>
    </submittedName>
</protein>
<reference evidence="2 3" key="1">
    <citation type="submission" date="2019-09" db="EMBL/GenBank/DDBJ databases">
        <authorList>
            <person name="Wang X."/>
        </authorList>
    </citation>
    <scope>NUCLEOTIDE SEQUENCE [LARGE SCALE GENOMIC DNA]</scope>
    <source>
        <strain evidence="2 3">CICC 11023</strain>
    </source>
</reference>